<sequence>MKKAFSKWSFSVAWMELGQISLCLAMKNEQPHFSICSNSNHQLHYHLLRCYLLKLFVVFVTLCGLRISGFIILAGRSCLASLVKGMIG</sequence>
<proteinExistence type="predicted"/>
<keyword evidence="1" id="KW-0812">Transmembrane</keyword>
<comment type="caution">
    <text evidence="2">The sequence shown here is derived from an EMBL/GenBank/DDBJ whole genome shotgun (WGS) entry which is preliminary data.</text>
</comment>
<name>A0AAD6RA02_9ROSI</name>
<gene>
    <name evidence="2" type="ORF">NC653_009667</name>
</gene>
<dbReference type="EMBL" id="JAQIZT010000003">
    <property type="protein sequence ID" value="KAJ7004908.1"/>
    <property type="molecule type" value="Genomic_DNA"/>
</dbReference>
<dbReference type="AlphaFoldDB" id="A0AAD6RA02"/>
<feature type="transmembrane region" description="Helical" evidence="1">
    <location>
        <begin position="51"/>
        <end position="74"/>
    </location>
</feature>
<keyword evidence="1" id="KW-0472">Membrane</keyword>
<evidence type="ECO:0000313" key="3">
    <source>
        <dbReference type="Proteomes" id="UP001164929"/>
    </source>
</evidence>
<reference evidence="2" key="1">
    <citation type="journal article" date="2023" name="Mol. Ecol. Resour.">
        <title>Chromosome-level genome assembly of a triploid poplar Populus alba 'Berolinensis'.</title>
        <authorList>
            <person name="Chen S."/>
            <person name="Yu Y."/>
            <person name="Wang X."/>
            <person name="Wang S."/>
            <person name="Zhang T."/>
            <person name="Zhou Y."/>
            <person name="He R."/>
            <person name="Meng N."/>
            <person name="Wang Y."/>
            <person name="Liu W."/>
            <person name="Liu Z."/>
            <person name="Liu J."/>
            <person name="Guo Q."/>
            <person name="Huang H."/>
            <person name="Sederoff R.R."/>
            <person name="Wang G."/>
            <person name="Qu G."/>
            <person name="Chen S."/>
        </authorList>
    </citation>
    <scope>NUCLEOTIDE SEQUENCE</scope>
    <source>
        <strain evidence="2">SC-2020</strain>
    </source>
</reference>
<accession>A0AAD6RA02</accession>
<evidence type="ECO:0000313" key="2">
    <source>
        <dbReference type="EMBL" id="KAJ7004908.1"/>
    </source>
</evidence>
<protein>
    <submittedName>
        <fullName evidence="2">Uncharacterized protein</fullName>
    </submittedName>
</protein>
<organism evidence="2 3">
    <name type="scientific">Populus alba x Populus x berolinensis</name>
    <dbReference type="NCBI Taxonomy" id="444605"/>
    <lineage>
        <taxon>Eukaryota</taxon>
        <taxon>Viridiplantae</taxon>
        <taxon>Streptophyta</taxon>
        <taxon>Embryophyta</taxon>
        <taxon>Tracheophyta</taxon>
        <taxon>Spermatophyta</taxon>
        <taxon>Magnoliopsida</taxon>
        <taxon>eudicotyledons</taxon>
        <taxon>Gunneridae</taxon>
        <taxon>Pentapetalae</taxon>
        <taxon>rosids</taxon>
        <taxon>fabids</taxon>
        <taxon>Malpighiales</taxon>
        <taxon>Salicaceae</taxon>
        <taxon>Saliceae</taxon>
        <taxon>Populus</taxon>
    </lineage>
</organism>
<evidence type="ECO:0000256" key="1">
    <source>
        <dbReference type="SAM" id="Phobius"/>
    </source>
</evidence>
<dbReference type="Proteomes" id="UP001164929">
    <property type="component" value="Chromosome 3"/>
</dbReference>
<keyword evidence="3" id="KW-1185">Reference proteome</keyword>
<keyword evidence="1" id="KW-1133">Transmembrane helix</keyword>